<evidence type="ECO:0000313" key="1">
    <source>
        <dbReference type="EMBL" id="MCJ8741356.1"/>
    </source>
</evidence>
<accession>A0ACC5Z260</accession>
<comment type="caution">
    <text evidence="1">The sequence shown here is derived from an EMBL/GenBank/DDBJ whole genome shotgun (WGS) entry which is preliminary data.</text>
</comment>
<protein>
    <submittedName>
        <fullName evidence="1">Uncharacterized protein</fullName>
    </submittedName>
</protein>
<keyword evidence="2" id="KW-1185">Reference proteome</keyword>
<reference evidence="1" key="1">
    <citation type="submission" date="2020-02" db="EMBL/GenBank/DDBJ databases">
        <title>Genome sequencing of the panga catfish, Pangasius djambal.</title>
        <authorList>
            <person name="Wen M."/>
            <person name="Zahm M."/>
            <person name="Roques C."/>
            <person name="Cabau C."/>
            <person name="Klopp C."/>
            <person name="Donnadieu C."/>
            <person name="Jouanno E."/>
            <person name="Avarre J.-C."/>
            <person name="Campet M."/>
            <person name="Ha T."/>
            <person name="Dugue R."/>
            <person name="Lampietro C."/>
            <person name="Louis A."/>
            <person name="Herpin A."/>
            <person name="Echchiki A."/>
            <person name="Berthelot C."/>
            <person name="Parey E."/>
            <person name="Roest-Crollius H."/>
            <person name="Braasch I."/>
            <person name="Postlethwait J.H."/>
            <person name="Bobe J."/>
            <person name="Montfort J."/>
            <person name="Bouchez O."/>
            <person name="Begum T."/>
            <person name="Schartl M."/>
            <person name="Gustiano R."/>
            <person name="Guiguen Y."/>
        </authorList>
    </citation>
    <scope>NUCLEOTIDE SEQUENCE</scope>
    <source>
        <strain evidence="1">Pdj_M5554</strain>
    </source>
</reference>
<name>A0ACC5Z260_9TELE</name>
<sequence length="866" mass="97702">MVRRCVFGCSSPRTLFAFPTDPWLRKRWLEFAHLEESGIRSSSRICDRHFSDDSFNNLGLFNAGITCYLRLIENAVPSLYTVGAPPSVTPSIRSIGCQYEKVRNTANVGVQVNPPKIYRRSKAIQVWTVRRNADSDVDSDSERSKTRVSVGTAFDRWRALKEEKGLKTDAQLARFLLDSYEGISRTPAGREKTPAAAQELSLRGSCVSEDDPSAPVEIELELTSSMMEKPSVGSQGCGKDLRSSALDEDGYSSLPESSYAILSKEVLVLLMFRCLECSSECRIRGIGKGGSLSLGQECLSCSNYRLWTSRQAEKPKEKVADVPLITPYEDASTQDSSVSATLHSGPSMVECKNGAVREEADAEAISSVIVKEEPEDCDEVVKVEQPSLLMETHEDYASAATGDDGDGNRDEVVTVKNVTVKNEIDELAHLEALAFQTEQQTLLIDETGRVRRAELPRDDDDDDDDDEEDLEDNSEAEEDSSSFDPSEDLGDESSDLDNGRKLMVLKPFQNTIKPIIWCTDCTDVAKMICTIRRHKRIYGCAECGAGDAADENSTFKDFSVHFSNITSFHKHAMKEHGAKEIPPENRVCEDCHKTIRMPTNPNKKPREHVCEYKIKPFACHLCRKRFFTETGQKVHYRRLHGDYTHFCKYCMTPFDTKESKLKHETTHSEEPLPYICPDCPEKFQDFVARNQHLRSHRGEKKHVCDKCNRRFGDLASYDRHMRIHSGEKPYTCNVCERSFTQAGHLKSHMRLHTGERPFMCEQCGKCFNHNVSLKNHLQKHHCGDGTPAEEDQQTADPSSTAKRARKRARKSSASYAEGVKEDRGSECRSESETSDSDEEWTKRGRKKKARRKRRGEKNADDDEHGE</sequence>
<organism evidence="1 2">
    <name type="scientific">Pangasius djambal</name>
    <dbReference type="NCBI Taxonomy" id="1691987"/>
    <lineage>
        <taxon>Eukaryota</taxon>
        <taxon>Metazoa</taxon>
        <taxon>Chordata</taxon>
        <taxon>Craniata</taxon>
        <taxon>Vertebrata</taxon>
        <taxon>Euteleostomi</taxon>
        <taxon>Actinopterygii</taxon>
        <taxon>Neopterygii</taxon>
        <taxon>Teleostei</taxon>
        <taxon>Ostariophysi</taxon>
        <taxon>Siluriformes</taxon>
        <taxon>Pangasiidae</taxon>
        <taxon>Pangasius</taxon>
    </lineage>
</organism>
<dbReference type="Proteomes" id="UP000830395">
    <property type="component" value="Chromosome 16"/>
</dbReference>
<evidence type="ECO:0000313" key="2">
    <source>
        <dbReference type="Proteomes" id="UP000830395"/>
    </source>
</evidence>
<dbReference type="EMBL" id="CM040990">
    <property type="protein sequence ID" value="MCJ8741356.1"/>
    <property type="molecule type" value="Genomic_DNA"/>
</dbReference>
<gene>
    <name evidence="1" type="ORF">PDJAM_G00069730</name>
</gene>
<proteinExistence type="predicted"/>